<evidence type="ECO:0000313" key="3">
    <source>
        <dbReference type="EMBL" id="RQM10158.1"/>
    </source>
</evidence>
<proteinExistence type="predicted"/>
<evidence type="ECO:0000313" key="4">
    <source>
        <dbReference type="Proteomes" id="UP000282087"/>
    </source>
</evidence>
<dbReference type="Proteomes" id="UP000286097">
    <property type="component" value="Unassembled WGS sequence"/>
</dbReference>
<dbReference type="Proteomes" id="UP000282087">
    <property type="component" value="Unassembled WGS sequence"/>
</dbReference>
<evidence type="ECO:0000256" key="1">
    <source>
        <dbReference type="SAM" id="MobiDB-lite"/>
    </source>
</evidence>
<keyword evidence="4" id="KW-1185">Reference proteome</keyword>
<comment type="caution">
    <text evidence="2">The sequence shown here is derived from an EMBL/GenBank/DDBJ whole genome shotgun (WGS) entry which is preliminary data.</text>
</comment>
<name>A0A3M6VCG1_9STRA</name>
<dbReference type="EMBL" id="QLLG01000319">
    <property type="protein sequence ID" value="RMX64339.1"/>
    <property type="molecule type" value="Genomic_DNA"/>
</dbReference>
<sequence>MHHGFVATINCAFSKTAAKIQATFGKKNRHRNKKEDVLRRMRPASQTNGNMELNDDEEDEWIAVQLAYGDDYVECGDNN</sequence>
<accession>A0A3M6VCG1</accession>
<dbReference type="EMBL" id="QKXF01000651">
    <property type="protein sequence ID" value="RQM10158.1"/>
    <property type="molecule type" value="Genomic_DNA"/>
</dbReference>
<feature type="region of interest" description="Disordered" evidence="1">
    <location>
        <begin position="24"/>
        <end position="56"/>
    </location>
</feature>
<gene>
    <name evidence="3" type="ORF">DD237_004338</name>
    <name evidence="2" type="ORF">DD238_007263</name>
</gene>
<organism evidence="2 4">
    <name type="scientific">Peronospora effusa</name>
    <dbReference type="NCBI Taxonomy" id="542832"/>
    <lineage>
        <taxon>Eukaryota</taxon>
        <taxon>Sar</taxon>
        <taxon>Stramenopiles</taxon>
        <taxon>Oomycota</taxon>
        <taxon>Peronosporomycetes</taxon>
        <taxon>Peronosporales</taxon>
        <taxon>Peronosporaceae</taxon>
        <taxon>Peronospora</taxon>
    </lineage>
</organism>
<reference evidence="4 5" key="1">
    <citation type="submission" date="2018-06" db="EMBL/GenBank/DDBJ databases">
        <title>Comparative genomics of downy mildews reveals potential adaptations to biotrophy.</title>
        <authorList>
            <person name="Fletcher K."/>
            <person name="Klosterman S.J."/>
            <person name="Derevnina L."/>
            <person name="Martin F."/>
            <person name="Koike S."/>
            <person name="Reyes Chin-Wo S."/>
            <person name="Mou B."/>
            <person name="Michelmore R."/>
        </authorList>
    </citation>
    <scope>NUCLEOTIDE SEQUENCE [LARGE SCALE GENOMIC DNA]</scope>
    <source>
        <strain evidence="3 5">R13</strain>
        <strain evidence="2 4">R14</strain>
    </source>
</reference>
<dbReference type="VEuPathDB" id="FungiDB:DD237_004338"/>
<protein>
    <submittedName>
        <fullName evidence="2">Uncharacterized protein</fullName>
    </submittedName>
</protein>
<dbReference type="AlphaFoldDB" id="A0A3M6VCG1"/>
<evidence type="ECO:0000313" key="2">
    <source>
        <dbReference type="EMBL" id="RMX64339.1"/>
    </source>
</evidence>
<evidence type="ECO:0000313" key="5">
    <source>
        <dbReference type="Proteomes" id="UP000286097"/>
    </source>
</evidence>